<feature type="transmembrane region" description="Helical" evidence="2">
    <location>
        <begin position="6"/>
        <end position="25"/>
    </location>
</feature>
<evidence type="ECO:0008006" key="5">
    <source>
        <dbReference type="Google" id="ProtNLM"/>
    </source>
</evidence>
<feature type="region of interest" description="Disordered" evidence="1">
    <location>
        <begin position="77"/>
        <end position="97"/>
    </location>
</feature>
<protein>
    <recommendedName>
        <fullName evidence="5">DUF5132 domain-containing protein</fullName>
    </recommendedName>
</protein>
<keyword evidence="2" id="KW-1133">Transmembrane helix</keyword>
<name>E0UKQ0_GLOV7</name>
<proteinExistence type="predicted"/>
<organism evidence="3 4">
    <name type="scientific">Gloeothece verrucosa (strain PCC 7822)</name>
    <name type="common">Cyanothece sp. (strain PCC 7822)</name>
    <dbReference type="NCBI Taxonomy" id="497965"/>
    <lineage>
        <taxon>Bacteria</taxon>
        <taxon>Bacillati</taxon>
        <taxon>Cyanobacteriota</taxon>
        <taxon>Cyanophyceae</taxon>
        <taxon>Oscillatoriophycideae</taxon>
        <taxon>Chroococcales</taxon>
        <taxon>Aphanothecaceae</taxon>
        <taxon>Gloeothece</taxon>
        <taxon>Gloeothece verrucosa</taxon>
    </lineage>
</organism>
<sequence>MEEVLIIGGIGVAALVVLAPIVGYLNPEVGKAMSDSGRNLAKTGIKFGLDAYEKLQGSVVEAGQSWEDLVAEAKLEKEMDKNSNHNPQVIDISPTNS</sequence>
<evidence type="ECO:0000313" key="4">
    <source>
        <dbReference type="Proteomes" id="UP000008206"/>
    </source>
</evidence>
<keyword evidence="3" id="KW-0614">Plasmid</keyword>
<evidence type="ECO:0000256" key="1">
    <source>
        <dbReference type="SAM" id="MobiDB-lite"/>
    </source>
</evidence>
<dbReference type="RefSeq" id="WP_013334280.1">
    <property type="nucleotide sequence ID" value="NC_014533.1"/>
</dbReference>
<gene>
    <name evidence="3" type="ordered locus">Cyan7822_5665</name>
</gene>
<evidence type="ECO:0000313" key="3">
    <source>
        <dbReference type="EMBL" id="ADN17530.1"/>
    </source>
</evidence>
<keyword evidence="4" id="KW-1185">Reference proteome</keyword>
<keyword evidence="2" id="KW-0472">Membrane</keyword>
<dbReference type="OrthoDB" id="532127at2"/>
<dbReference type="EMBL" id="CP002199">
    <property type="protein sequence ID" value="ADN17530.1"/>
    <property type="molecule type" value="Genomic_DNA"/>
</dbReference>
<dbReference type="HOGENOM" id="CLU_168953_0_0_3"/>
<dbReference type="Proteomes" id="UP000008206">
    <property type="component" value="Plasmid Cy782201"/>
</dbReference>
<evidence type="ECO:0000256" key="2">
    <source>
        <dbReference type="SAM" id="Phobius"/>
    </source>
</evidence>
<geneLocation type="plasmid" evidence="3 4">
    <name>Cy782201</name>
</geneLocation>
<accession>E0UKQ0</accession>
<dbReference type="KEGG" id="cyj:Cyan7822_5665"/>
<dbReference type="AlphaFoldDB" id="E0UKQ0"/>
<keyword evidence="2" id="KW-0812">Transmembrane</keyword>
<reference evidence="4" key="1">
    <citation type="journal article" date="2011" name="MBio">
        <title>Novel metabolic attributes of the genus Cyanothece, comprising a group of unicellular nitrogen-fixing Cyanobacteria.</title>
        <authorList>
            <person name="Bandyopadhyay A."/>
            <person name="Elvitigala T."/>
            <person name="Welsh E."/>
            <person name="Stockel J."/>
            <person name="Liberton M."/>
            <person name="Min H."/>
            <person name="Sherman L.A."/>
            <person name="Pakrasi H.B."/>
        </authorList>
    </citation>
    <scope>NUCLEOTIDE SEQUENCE [LARGE SCALE GENOMIC DNA]</scope>
    <source>
        <strain evidence="4">PCC 7822</strain>
        <plasmid evidence="4">Cy782201</plasmid>
    </source>
</reference>